<dbReference type="CDD" id="cd17631">
    <property type="entry name" value="FACL_FadD13-like"/>
    <property type="match status" value="1"/>
</dbReference>
<evidence type="ECO:0000259" key="4">
    <source>
        <dbReference type="Pfam" id="PF13193"/>
    </source>
</evidence>
<gene>
    <name evidence="5" type="ORF">BDD39_002087</name>
</gene>
<dbReference type="NCBIfam" id="NF004837">
    <property type="entry name" value="PRK06187.1"/>
    <property type="match status" value="1"/>
</dbReference>
<dbReference type="Pfam" id="PF13193">
    <property type="entry name" value="AMP-binding_C"/>
    <property type="match status" value="1"/>
</dbReference>
<dbReference type="RefSeq" id="WP_166910520.1">
    <property type="nucleotide sequence ID" value="NZ_JAASRS010000001.1"/>
</dbReference>
<proteinExistence type="inferred from homology"/>
<comment type="caution">
    <text evidence="5">The sequence shown here is derived from an EMBL/GenBank/DDBJ whole genome shotgun (WGS) entry which is preliminary data.</text>
</comment>
<feature type="domain" description="AMP-binding enzyme C-terminal" evidence="4">
    <location>
        <begin position="429"/>
        <end position="504"/>
    </location>
</feature>
<evidence type="ECO:0000259" key="3">
    <source>
        <dbReference type="Pfam" id="PF00501"/>
    </source>
</evidence>
<evidence type="ECO:0000256" key="1">
    <source>
        <dbReference type="ARBA" id="ARBA00006432"/>
    </source>
</evidence>
<dbReference type="PANTHER" id="PTHR43767">
    <property type="entry name" value="LONG-CHAIN-FATTY-ACID--COA LIGASE"/>
    <property type="match status" value="1"/>
</dbReference>
<dbReference type="InterPro" id="IPR042099">
    <property type="entry name" value="ANL_N_sf"/>
</dbReference>
<dbReference type="EC" id="6.2.1.3" evidence="5"/>
<dbReference type="InterPro" id="IPR050237">
    <property type="entry name" value="ATP-dep_AMP-bd_enzyme"/>
</dbReference>
<dbReference type="EMBL" id="JAASRS010000001">
    <property type="protein sequence ID" value="NIK15577.1"/>
    <property type="molecule type" value="Genomic_DNA"/>
</dbReference>
<sequence length="523" mass="58724">MFNPYLTLKSLYRKALYQHGEKIAVVFEGKSVTYRELLKSANRVARALIRCGVKPDTRVALLMSNCLEYVMSDMGIIQAGAAKVPLNDMLGEKEISYILKDSNAEVVIVGRNFFDVVNKIKDDLPELKKIVGIAPAEQCPDGFVSWEDFQANEPETNVDVNVSSKNLAVIMYTGGTTGLPKGVVHTQENIVINLFSHIIELGLQDDERILLTSPLPHSAGFILSAGLIKGTVNFIERKFDPQGVLDHLEKNRITLTFMVPTMIYRVMDQIQGREYDFSSLRTILYGAAPITVERLKQGFEIFGPVFMQLFGQSEAPNFITRLKKSDHTMDPSYERRLRSCGQPVAMAQVKIVDEEGNEVPRGEKGEIVAWTPYNMIGYHKQPDKTAETLKDGWLHTGDVGMMDEDGYVYLLDRKKDMIITGGMNVYTTEVENAIQKHPGVSQVAVIGVPHPDWGEAVMAIIVPKEGHSLTEESIRELCAKELSKYKWPKEIRLVDALPLTPYGKIDKKALRKPYWDLASRNIN</sequence>
<dbReference type="InterPro" id="IPR000873">
    <property type="entry name" value="AMP-dep_synth/lig_dom"/>
</dbReference>
<dbReference type="Gene3D" id="3.30.300.30">
    <property type="match status" value="1"/>
</dbReference>
<dbReference type="GO" id="GO:0004467">
    <property type="term" value="F:long-chain fatty acid-CoA ligase activity"/>
    <property type="evidence" value="ECO:0007669"/>
    <property type="project" value="UniProtKB-EC"/>
</dbReference>
<dbReference type="InterPro" id="IPR020845">
    <property type="entry name" value="AMP-binding_CS"/>
</dbReference>
<evidence type="ECO:0000256" key="2">
    <source>
        <dbReference type="ARBA" id="ARBA00022598"/>
    </source>
</evidence>
<dbReference type="InterPro" id="IPR025110">
    <property type="entry name" value="AMP-bd_C"/>
</dbReference>
<dbReference type="PROSITE" id="PS00455">
    <property type="entry name" value="AMP_BINDING"/>
    <property type="match status" value="1"/>
</dbReference>
<reference evidence="5 6" key="1">
    <citation type="submission" date="2020-03" db="EMBL/GenBank/DDBJ databases">
        <title>Genomic Encyclopedia of Archaeal and Bacterial Type Strains, Phase II (KMG-II): from individual species to whole genera.</title>
        <authorList>
            <person name="Goeker M."/>
        </authorList>
    </citation>
    <scope>NUCLEOTIDE SEQUENCE [LARGE SCALE GENOMIC DNA]</scope>
    <source>
        <strain evidence="5 6">DSM 4749</strain>
    </source>
</reference>
<dbReference type="Gene3D" id="3.40.50.12780">
    <property type="entry name" value="N-terminal domain of ligase-like"/>
    <property type="match status" value="1"/>
</dbReference>
<keyword evidence="6" id="KW-1185">Reference proteome</keyword>
<organism evidence="5 6">
    <name type="scientific">Saccharococcus thermophilus</name>
    <dbReference type="NCBI Taxonomy" id="29396"/>
    <lineage>
        <taxon>Bacteria</taxon>
        <taxon>Bacillati</taxon>
        <taxon>Bacillota</taxon>
        <taxon>Bacilli</taxon>
        <taxon>Bacillales</taxon>
        <taxon>Anoxybacillaceae</taxon>
        <taxon>Saccharococcus</taxon>
    </lineage>
</organism>
<dbReference type="Pfam" id="PF00501">
    <property type="entry name" value="AMP-binding"/>
    <property type="match status" value="1"/>
</dbReference>
<keyword evidence="2 5" id="KW-0436">Ligase</keyword>
<comment type="similarity">
    <text evidence="1">Belongs to the ATP-dependent AMP-binding enzyme family.</text>
</comment>
<feature type="domain" description="AMP-dependent synthetase/ligase" evidence="3">
    <location>
        <begin position="14"/>
        <end position="379"/>
    </location>
</feature>
<dbReference type="FunFam" id="3.30.300.30:FF:000008">
    <property type="entry name" value="2,3-dihydroxybenzoate-AMP ligase"/>
    <property type="match status" value="1"/>
</dbReference>
<protein>
    <submittedName>
        <fullName evidence="5">Fatty-acyl-CoA synthase/long-chain acyl-CoA synthetase</fullName>
        <ecNumber evidence="5">6.2.1.-</ecNumber>
        <ecNumber evidence="5">6.2.1.3</ecNumber>
    </submittedName>
</protein>
<name>A0A846MIX7_9BACL</name>
<dbReference type="InterPro" id="IPR045851">
    <property type="entry name" value="AMP-bd_C_sf"/>
</dbReference>
<evidence type="ECO:0000313" key="5">
    <source>
        <dbReference type="EMBL" id="NIK15577.1"/>
    </source>
</evidence>
<dbReference type="PANTHER" id="PTHR43767:SF7">
    <property type="entry name" value="MEDIUM_LONG-CHAIN-FATTY-ACID--COA LIGASE FADD8"/>
    <property type="match status" value="1"/>
</dbReference>
<evidence type="ECO:0000313" key="6">
    <source>
        <dbReference type="Proteomes" id="UP000532769"/>
    </source>
</evidence>
<accession>A0A846MIX7</accession>
<dbReference type="EC" id="6.2.1.-" evidence="5"/>
<dbReference type="SUPFAM" id="SSF56801">
    <property type="entry name" value="Acetyl-CoA synthetase-like"/>
    <property type="match status" value="1"/>
</dbReference>
<dbReference type="Proteomes" id="UP000532769">
    <property type="component" value="Unassembled WGS sequence"/>
</dbReference>
<dbReference type="AlphaFoldDB" id="A0A846MIX7"/>